<dbReference type="InterPro" id="IPR014030">
    <property type="entry name" value="Ketoacyl_synth_N"/>
</dbReference>
<evidence type="ECO:0000256" key="2">
    <source>
        <dbReference type="ARBA" id="ARBA00013191"/>
    </source>
</evidence>
<name>A0A2H9TMA6_9FUNG</name>
<dbReference type="EC" id="2.3.1.41" evidence="2"/>
<dbReference type="PANTHER" id="PTHR11712">
    <property type="entry name" value="POLYKETIDE SYNTHASE-RELATED"/>
    <property type="match status" value="1"/>
</dbReference>
<dbReference type="STRING" id="1246581.A0A2H9TMA6"/>
<evidence type="ECO:0000259" key="5">
    <source>
        <dbReference type="PROSITE" id="PS52004"/>
    </source>
</evidence>
<dbReference type="PROSITE" id="PS00606">
    <property type="entry name" value="KS3_1"/>
    <property type="match status" value="1"/>
</dbReference>
<evidence type="ECO:0000313" key="6">
    <source>
        <dbReference type="EMBL" id="PJF18885.1"/>
    </source>
</evidence>
<evidence type="ECO:0000256" key="1">
    <source>
        <dbReference type="ARBA" id="ARBA00008467"/>
    </source>
</evidence>
<protein>
    <recommendedName>
        <fullName evidence="2">beta-ketoacyl-[acyl-carrier-protein] synthase I</fullName>
        <ecNumber evidence="2">2.3.1.41</ecNumber>
    </recommendedName>
</protein>
<reference evidence="6 7" key="1">
    <citation type="submission" date="2016-10" db="EMBL/GenBank/DDBJ databases">
        <title>The genome of Paramicrosporidium saccamoebae is the missing link in understanding Cryptomycota and Microsporidia evolution.</title>
        <authorList>
            <person name="Quandt C.A."/>
            <person name="Beaudet D."/>
            <person name="Corsaro D."/>
            <person name="Michel R."/>
            <person name="Corradi N."/>
            <person name="James T."/>
        </authorList>
    </citation>
    <scope>NUCLEOTIDE SEQUENCE [LARGE SCALE GENOMIC DNA]</scope>
    <source>
        <strain evidence="6 7">KSL3</strain>
    </source>
</reference>
<evidence type="ECO:0000313" key="7">
    <source>
        <dbReference type="Proteomes" id="UP000240830"/>
    </source>
</evidence>
<proteinExistence type="inferred from homology"/>
<dbReference type="Pfam" id="PF02801">
    <property type="entry name" value="Ketoacyl-synt_C"/>
    <property type="match status" value="1"/>
</dbReference>
<dbReference type="GO" id="GO:0006633">
    <property type="term" value="P:fatty acid biosynthetic process"/>
    <property type="evidence" value="ECO:0007669"/>
    <property type="project" value="InterPro"/>
</dbReference>
<dbReference type="AlphaFoldDB" id="A0A2H9TMA6"/>
<comment type="caution">
    <text evidence="6">The sequence shown here is derived from an EMBL/GenBank/DDBJ whole genome shotgun (WGS) entry which is preliminary data.</text>
</comment>
<dbReference type="Proteomes" id="UP000240830">
    <property type="component" value="Unassembled WGS sequence"/>
</dbReference>
<dbReference type="PROSITE" id="PS52004">
    <property type="entry name" value="KS3_2"/>
    <property type="match status" value="1"/>
</dbReference>
<accession>A0A2H9TMA6</accession>
<dbReference type="InterPro" id="IPR000794">
    <property type="entry name" value="Beta-ketoacyl_synthase"/>
</dbReference>
<dbReference type="OrthoDB" id="5334845at2759"/>
<dbReference type="SUPFAM" id="SSF53901">
    <property type="entry name" value="Thiolase-like"/>
    <property type="match status" value="2"/>
</dbReference>
<organism evidence="6 7">
    <name type="scientific">Paramicrosporidium saccamoebae</name>
    <dbReference type="NCBI Taxonomy" id="1246581"/>
    <lineage>
        <taxon>Eukaryota</taxon>
        <taxon>Fungi</taxon>
        <taxon>Fungi incertae sedis</taxon>
        <taxon>Cryptomycota</taxon>
        <taxon>Cryptomycota incertae sedis</taxon>
        <taxon>Paramicrosporidium</taxon>
    </lineage>
</organism>
<dbReference type="GO" id="GO:0005739">
    <property type="term" value="C:mitochondrion"/>
    <property type="evidence" value="ECO:0007669"/>
    <property type="project" value="TreeGrafter"/>
</dbReference>
<dbReference type="InterPro" id="IPR020841">
    <property type="entry name" value="PKS_Beta-ketoAc_synthase_dom"/>
</dbReference>
<dbReference type="InterPro" id="IPR014031">
    <property type="entry name" value="Ketoacyl_synth_C"/>
</dbReference>
<gene>
    <name evidence="6" type="ORF">PSACC_01290</name>
</gene>
<keyword evidence="3 4" id="KW-0808">Transferase</keyword>
<dbReference type="EMBL" id="MTSL01000097">
    <property type="protein sequence ID" value="PJF18885.1"/>
    <property type="molecule type" value="Genomic_DNA"/>
</dbReference>
<dbReference type="SMART" id="SM00825">
    <property type="entry name" value="PKS_KS"/>
    <property type="match status" value="1"/>
</dbReference>
<feature type="domain" description="Ketosynthase family 3 (KS3)" evidence="5">
    <location>
        <begin position="1"/>
        <end position="295"/>
    </location>
</feature>
<sequence length="301" mass="31230">MAPLDVIGEAYTTLAQKGPRRVSPHFIPRILPNMAAGHVSIRFGLRGPLLAPSTACATGAHAVGDAFRLIKHGYVTVMVAGGTEAAINPLAIAGFAQAKALSSDFNDNPEQSSRPFDSKRDGFVIGEGAGVLVLEQRKAKIYAEIVGYGCSADAHHITSSHPDGSGAESAMKRALIEAQLAPRDVQHVNAHATATPIGDLAELCALQRLFSNVTVTANKGSIGHLLGAAGAVESVLTILSLHHSLIPPTLNYQGGSNMGGVTIVTGHSQLAPNLRAALCNSFGFGGTNASLCFTTIKHPSY</sequence>
<evidence type="ECO:0000256" key="3">
    <source>
        <dbReference type="ARBA" id="ARBA00022679"/>
    </source>
</evidence>
<dbReference type="Pfam" id="PF00109">
    <property type="entry name" value="ketoacyl-synt"/>
    <property type="match status" value="1"/>
</dbReference>
<keyword evidence="7" id="KW-1185">Reference proteome</keyword>
<dbReference type="InterPro" id="IPR016039">
    <property type="entry name" value="Thiolase-like"/>
</dbReference>
<evidence type="ECO:0000256" key="4">
    <source>
        <dbReference type="RuleBase" id="RU003694"/>
    </source>
</evidence>
<comment type="similarity">
    <text evidence="1 4">Belongs to the thiolase-like superfamily. Beta-ketoacyl-ACP synthases family.</text>
</comment>
<dbReference type="Gene3D" id="3.40.47.10">
    <property type="match status" value="1"/>
</dbReference>
<dbReference type="PANTHER" id="PTHR11712:SF336">
    <property type="entry name" value="3-OXOACYL-[ACYL-CARRIER-PROTEIN] SYNTHASE, MITOCHONDRIAL"/>
    <property type="match status" value="1"/>
</dbReference>
<dbReference type="GO" id="GO:0004315">
    <property type="term" value="F:3-oxoacyl-[acyl-carrier-protein] synthase activity"/>
    <property type="evidence" value="ECO:0007669"/>
    <property type="project" value="UniProtKB-EC"/>
</dbReference>
<dbReference type="CDD" id="cd00834">
    <property type="entry name" value="KAS_I_II"/>
    <property type="match status" value="1"/>
</dbReference>
<dbReference type="InterPro" id="IPR018201">
    <property type="entry name" value="Ketoacyl_synth_AS"/>
</dbReference>